<proteinExistence type="predicted"/>
<keyword evidence="2" id="KW-1185">Reference proteome</keyword>
<organism evidence="1 2">
    <name type="scientific">Sphaerodactylus townsendi</name>
    <dbReference type="NCBI Taxonomy" id="933632"/>
    <lineage>
        <taxon>Eukaryota</taxon>
        <taxon>Metazoa</taxon>
        <taxon>Chordata</taxon>
        <taxon>Craniata</taxon>
        <taxon>Vertebrata</taxon>
        <taxon>Euteleostomi</taxon>
        <taxon>Lepidosauria</taxon>
        <taxon>Squamata</taxon>
        <taxon>Bifurcata</taxon>
        <taxon>Gekkota</taxon>
        <taxon>Sphaerodactylidae</taxon>
        <taxon>Sphaerodactylus</taxon>
    </lineage>
</organism>
<evidence type="ECO:0000313" key="1">
    <source>
        <dbReference type="EMBL" id="KAH8000860.1"/>
    </source>
</evidence>
<protein>
    <submittedName>
        <fullName evidence="1">Uncharacterized protein</fullName>
    </submittedName>
</protein>
<sequence>MWQANPCSQTRSPSHTCTSLCNLVRDAAGSILEDIPIDPPKAGGISPRHLIQICPTGPKQAHLETTPVLRPAGPLCIRLWTTYGAARTHSHACAHAHTQTPSVHASKAGGCQNHRPRGSACIWHVNTNLPIL</sequence>
<dbReference type="EMBL" id="CM037618">
    <property type="protein sequence ID" value="KAH8000860.1"/>
    <property type="molecule type" value="Genomic_DNA"/>
</dbReference>
<gene>
    <name evidence="1" type="ORF">K3G42_029663</name>
</gene>
<dbReference type="Proteomes" id="UP000827872">
    <property type="component" value="Linkage Group LG05"/>
</dbReference>
<accession>A0ACB8F7Z0</accession>
<evidence type="ECO:0000313" key="2">
    <source>
        <dbReference type="Proteomes" id="UP000827872"/>
    </source>
</evidence>
<reference evidence="1" key="1">
    <citation type="submission" date="2021-08" db="EMBL/GenBank/DDBJ databases">
        <title>The first chromosome-level gecko genome reveals the dynamic sex chromosomes of Neotropical dwarf geckos (Sphaerodactylidae: Sphaerodactylus).</title>
        <authorList>
            <person name="Pinto B.J."/>
            <person name="Keating S.E."/>
            <person name="Gamble T."/>
        </authorList>
    </citation>
    <scope>NUCLEOTIDE SEQUENCE</scope>
    <source>
        <strain evidence="1">TG3544</strain>
    </source>
</reference>
<comment type="caution">
    <text evidence="1">The sequence shown here is derived from an EMBL/GenBank/DDBJ whole genome shotgun (WGS) entry which is preliminary data.</text>
</comment>
<name>A0ACB8F7Z0_9SAUR</name>